<dbReference type="AlphaFoldDB" id="A0A8J8N9H8"/>
<proteinExistence type="predicted"/>
<evidence type="ECO:0000313" key="2">
    <source>
        <dbReference type="EMBL" id="TNV70650.1"/>
    </source>
</evidence>
<accession>A0A8J8N9H8</accession>
<gene>
    <name evidence="2" type="ORF">FGO68_gene101</name>
</gene>
<keyword evidence="3" id="KW-1185">Reference proteome</keyword>
<dbReference type="Proteomes" id="UP000785679">
    <property type="component" value="Unassembled WGS sequence"/>
</dbReference>
<keyword evidence="1" id="KW-0175">Coiled coil</keyword>
<feature type="coiled-coil region" evidence="1">
    <location>
        <begin position="143"/>
        <end position="170"/>
    </location>
</feature>
<comment type="caution">
    <text evidence="2">The sequence shown here is derived from an EMBL/GenBank/DDBJ whole genome shotgun (WGS) entry which is preliminary data.</text>
</comment>
<protein>
    <submittedName>
        <fullName evidence="2">Uncharacterized protein</fullName>
    </submittedName>
</protein>
<sequence length="232" mass="27861">MQDNLRIANEELAAAISDQEDYDQLHIFGANRVKQLASNISDFEKSYSERLRELIETFDIMFLQENLISFFSQEECRYLIEQIVQHLQILERTQVSQWEFEQQVITTVSECYEEALLRQKRSEQTYGEILREEQKQLSFREVEAEQAAEIEKLIRENEELQSTCNEQKKKIRGTDMVLKMLEKHLPEKKTEEQLRLEQKIKEQESIEQDHKFTMQSILENWNNLYDSKEEQK</sequence>
<reference evidence="2" key="1">
    <citation type="submission" date="2019-06" db="EMBL/GenBank/DDBJ databases">
        <authorList>
            <person name="Zheng W."/>
        </authorList>
    </citation>
    <scope>NUCLEOTIDE SEQUENCE</scope>
    <source>
        <strain evidence="2">QDHG01</strain>
    </source>
</reference>
<evidence type="ECO:0000256" key="1">
    <source>
        <dbReference type="SAM" id="Coils"/>
    </source>
</evidence>
<name>A0A8J8N9H8_HALGN</name>
<organism evidence="2 3">
    <name type="scientific">Halteria grandinella</name>
    <dbReference type="NCBI Taxonomy" id="5974"/>
    <lineage>
        <taxon>Eukaryota</taxon>
        <taxon>Sar</taxon>
        <taxon>Alveolata</taxon>
        <taxon>Ciliophora</taxon>
        <taxon>Intramacronucleata</taxon>
        <taxon>Spirotrichea</taxon>
        <taxon>Stichotrichia</taxon>
        <taxon>Sporadotrichida</taxon>
        <taxon>Halteriidae</taxon>
        <taxon>Halteria</taxon>
    </lineage>
</organism>
<dbReference type="EMBL" id="RRYP01034358">
    <property type="protein sequence ID" value="TNV70650.1"/>
    <property type="molecule type" value="Genomic_DNA"/>
</dbReference>
<evidence type="ECO:0000313" key="3">
    <source>
        <dbReference type="Proteomes" id="UP000785679"/>
    </source>
</evidence>